<organism evidence="1 2">
    <name type="scientific">Hirundo rustica rustica</name>
    <dbReference type="NCBI Taxonomy" id="333673"/>
    <lineage>
        <taxon>Eukaryota</taxon>
        <taxon>Metazoa</taxon>
        <taxon>Chordata</taxon>
        <taxon>Craniata</taxon>
        <taxon>Vertebrata</taxon>
        <taxon>Euteleostomi</taxon>
        <taxon>Archelosauria</taxon>
        <taxon>Archosauria</taxon>
        <taxon>Dinosauria</taxon>
        <taxon>Saurischia</taxon>
        <taxon>Theropoda</taxon>
        <taxon>Coelurosauria</taxon>
        <taxon>Aves</taxon>
        <taxon>Neognathae</taxon>
        <taxon>Neoaves</taxon>
        <taxon>Telluraves</taxon>
        <taxon>Australaves</taxon>
        <taxon>Passeriformes</taxon>
        <taxon>Sylvioidea</taxon>
        <taxon>Hirundinidae</taxon>
        <taxon>Hirundo</taxon>
    </lineage>
</organism>
<protein>
    <submittedName>
        <fullName evidence="1">Uncharacterized protein</fullName>
    </submittedName>
</protein>
<evidence type="ECO:0000313" key="1">
    <source>
        <dbReference type="EMBL" id="RMC14984.1"/>
    </source>
</evidence>
<dbReference type="AlphaFoldDB" id="A0A3M0KUB0"/>
<proteinExistence type="predicted"/>
<sequence length="122" mass="14385">MCAGAEAGGQTVPRLSEEQFRYRRRFDTGHREYGSLFSSNSKADRRYSASPFLLRMKFLEWLSIEELQVLAQKVFMYTDVNGEQITKDKMDNNTSRCLVIEERDLLARWHLQLHIPFHPFLL</sequence>
<gene>
    <name evidence="1" type="ORF">DUI87_07163</name>
</gene>
<dbReference type="EMBL" id="QRBI01000104">
    <property type="protein sequence ID" value="RMC14984.1"/>
    <property type="molecule type" value="Genomic_DNA"/>
</dbReference>
<reference evidence="1 2" key="1">
    <citation type="submission" date="2018-07" db="EMBL/GenBank/DDBJ databases">
        <title>A high quality draft genome assembly of the barn swallow (H. rustica rustica).</title>
        <authorList>
            <person name="Formenti G."/>
            <person name="Chiara M."/>
            <person name="Poveda L."/>
            <person name="Francoijs K.-J."/>
            <person name="Bonisoli-Alquati A."/>
            <person name="Canova L."/>
            <person name="Gianfranceschi L."/>
            <person name="Horner D.S."/>
            <person name="Saino N."/>
        </authorList>
    </citation>
    <scope>NUCLEOTIDE SEQUENCE [LARGE SCALE GENOMIC DNA]</scope>
    <source>
        <strain evidence="1">Chelidonia</strain>
        <tissue evidence="1">Blood</tissue>
    </source>
</reference>
<comment type="caution">
    <text evidence="1">The sequence shown here is derived from an EMBL/GenBank/DDBJ whole genome shotgun (WGS) entry which is preliminary data.</text>
</comment>
<dbReference type="Proteomes" id="UP000269221">
    <property type="component" value="Unassembled WGS sequence"/>
</dbReference>
<keyword evidence="2" id="KW-1185">Reference proteome</keyword>
<evidence type="ECO:0000313" key="2">
    <source>
        <dbReference type="Proteomes" id="UP000269221"/>
    </source>
</evidence>
<name>A0A3M0KUB0_HIRRU</name>
<accession>A0A3M0KUB0</accession>